<evidence type="ECO:0000313" key="4">
    <source>
        <dbReference type="Proteomes" id="UP000788426"/>
    </source>
</evidence>
<proteinExistence type="inferred from homology"/>
<feature type="domain" description="GH16" evidence="2">
    <location>
        <begin position="17"/>
        <end position="369"/>
    </location>
</feature>
<keyword evidence="4" id="KW-1185">Reference proteome</keyword>
<dbReference type="InterPro" id="IPR000757">
    <property type="entry name" value="Beta-glucanase-like"/>
</dbReference>
<name>A0ABS6YDM5_9BACT</name>
<dbReference type="PANTHER" id="PTHR10963:SF55">
    <property type="entry name" value="GLYCOSIDE HYDROLASE FAMILY 16 PROTEIN"/>
    <property type="match status" value="1"/>
</dbReference>
<gene>
    <name evidence="3" type="ORF">KZO38_07810</name>
</gene>
<evidence type="ECO:0000256" key="1">
    <source>
        <dbReference type="ARBA" id="ARBA00006865"/>
    </source>
</evidence>
<accession>A0ABS6YDM5</accession>
<dbReference type="PROSITE" id="PS51762">
    <property type="entry name" value="GH16_2"/>
    <property type="match status" value="1"/>
</dbReference>
<dbReference type="Proteomes" id="UP000788426">
    <property type="component" value="Unassembled WGS sequence"/>
</dbReference>
<dbReference type="EMBL" id="JAHXCT010000005">
    <property type="protein sequence ID" value="MBW4769664.1"/>
    <property type="molecule type" value="Genomic_DNA"/>
</dbReference>
<protein>
    <submittedName>
        <fullName evidence="3">Family 16 glycosylhydrolase</fullName>
    </submittedName>
</protein>
<comment type="similarity">
    <text evidence="1">Belongs to the glycosyl hydrolase 16 family.</text>
</comment>
<comment type="caution">
    <text evidence="3">The sequence shown here is derived from an EMBL/GenBank/DDBJ whole genome shotgun (WGS) entry which is preliminary data.</text>
</comment>
<evidence type="ECO:0000313" key="3">
    <source>
        <dbReference type="EMBL" id="MBW4769664.1"/>
    </source>
</evidence>
<evidence type="ECO:0000259" key="2">
    <source>
        <dbReference type="PROSITE" id="PS51762"/>
    </source>
</evidence>
<organism evidence="3 4">
    <name type="scientific">Hoylesella nanceiensis</name>
    <dbReference type="NCBI Taxonomy" id="425941"/>
    <lineage>
        <taxon>Bacteria</taxon>
        <taxon>Pseudomonadati</taxon>
        <taxon>Bacteroidota</taxon>
        <taxon>Bacteroidia</taxon>
        <taxon>Bacteroidales</taxon>
        <taxon>Prevotellaceae</taxon>
        <taxon>Hoylesella</taxon>
    </lineage>
</organism>
<sequence length="654" mass="73971">MTVVLGLSTTNANAQFVDSTIPSLPGWRSIPGDEFNGSSIDKNNWGLYGDPAKYYSYEFYGNNEKQGMAQIYRDKMVTVKDGVATIRATRDAIETGLNTTYAQKKNLNPGVMSRTPLHPEHNFSDIGWWSGFMSSRDAKKYYPFYSRIEVKAKVPYEFGTWMALWLRHRMGASKFEIDLLEFFVNDDDKDWTNWQNHTFKFAGKKVLHQSIHGLRRTLDKNNKVVVDNSYNYNPYSERVREVSFDPSADFHVYGAQIDPLPGDSAVHFAVSFLLDGRVRSVFSTKDYKIDNTSIYKYNEVLKNEYFVDGDLEHVWDVAINGGIGGKPDGKGGGVLYPHQNPKYGGDINKTPHNYDMNVDWLRVYKRTNRPLWLGSVPVSWDWRTTTAEVAVPAARFADLNVGDQLVIDIDTLSASEFRQSGKIKLDIYDKQGKSLTTLKPGLSQQDAQVTFIVNTEDFCNKLKSEGCVLKGENVRLFSVCRSSKNSAKWVGFKQMKWGETIVPAEQFKDLRYGQKIEIMVRDVEPNAKVYLQQYRKPEPGNRSRPSLSSDKQYGHILKLTEGSDEKVYTFVPNEQAVKELKTYGLGVTGKGFFLRSVRVVDGQMLTSSVSKMEIAPKNPGAVYTISGIKVADTYQEGTLPKGVYIVDGKKIVVK</sequence>
<dbReference type="Pfam" id="PF00722">
    <property type="entry name" value="Glyco_hydro_16"/>
    <property type="match status" value="1"/>
</dbReference>
<dbReference type="InterPro" id="IPR050546">
    <property type="entry name" value="Glycosyl_Hydrlase_16"/>
</dbReference>
<dbReference type="PANTHER" id="PTHR10963">
    <property type="entry name" value="GLYCOSYL HYDROLASE-RELATED"/>
    <property type="match status" value="1"/>
</dbReference>
<reference evidence="3 4" key="1">
    <citation type="submission" date="2021-07" db="EMBL/GenBank/DDBJ databases">
        <title>Genomic diversity and antimicrobial resistance of Prevotella spp. isolated from chronic lung disease airways.</title>
        <authorList>
            <person name="Webb K.A."/>
            <person name="Olagoke O.S."/>
            <person name="Baird T."/>
            <person name="Neill J."/>
            <person name="Pham A."/>
            <person name="Wells T.J."/>
            <person name="Ramsay K.A."/>
            <person name="Bell S.C."/>
            <person name="Sarovich D.S."/>
            <person name="Price E.P."/>
        </authorList>
    </citation>
    <scope>NUCLEOTIDE SEQUENCE [LARGE SCALE GENOMIC DNA]</scope>
    <source>
        <strain evidence="3 4">SCHI0011.S.12</strain>
    </source>
</reference>